<proteinExistence type="predicted"/>
<dbReference type="PANTHER" id="PTHR30441:SF4">
    <property type="entry name" value="PROTEIN ASMA"/>
    <property type="match status" value="1"/>
</dbReference>
<dbReference type="Proteomes" id="UP000769617">
    <property type="component" value="Unassembled WGS sequence"/>
</dbReference>
<dbReference type="InterPro" id="IPR008023">
    <property type="entry name" value="DUF748"/>
</dbReference>
<gene>
    <name evidence="2" type="ORF">KPL81_05735</name>
</gene>
<comment type="caution">
    <text evidence="2">The sequence shown here is derived from an EMBL/GenBank/DDBJ whole genome shotgun (WGS) entry which is preliminary data.</text>
</comment>
<evidence type="ECO:0000259" key="1">
    <source>
        <dbReference type="Pfam" id="PF05170"/>
    </source>
</evidence>
<dbReference type="Pfam" id="PF05170">
    <property type="entry name" value="AsmA"/>
    <property type="match status" value="1"/>
</dbReference>
<protein>
    <submittedName>
        <fullName evidence="2">AsmA family protein</fullName>
    </submittedName>
</protein>
<dbReference type="EMBL" id="JAHYCA010000002">
    <property type="protein sequence ID" value="MBW6390660.1"/>
    <property type="molecule type" value="Genomic_DNA"/>
</dbReference>
<name>A0ABS6ZL85_9GAMM</name>
<organism evidence="2 3">
    <name type="scientific">Billgrantia antri</name>
    <dbReference type="NCBI Taxonomy" id="2846777"/>
    <lineage>
        <taxon>Bacteria</taxon>
        <taxon>Pseudomonadati</taxon>
        <taxon>Pseudomonadota</taxon>
        <taxon>Gammaproteobacteria</taxon>
        <taxon>Oceanospirillales</taxon>
        <taxon>Halomonadaceae</taxon>
        <taxon>Billgrantia</taxon>
    </lineage>
</organism>
<feature type="domain" description="AsmA" evidence="1">
    <location>
        <begin position="425"/>
        <end position="782"/>
    </location>
</feature>
<keyword evidence="3" id="KW-1185">Reference proteome</keyword>
<dbReference type="InterPro" id="IPR007844">
    <property type="entry name" value="AsmA"/>
</dbReference>
<sequence>MKKITRRVAITLGVVLLVLAAAVLFLESAWFRGWLEGRASAQLGREVVIVDHGIDWGVPLTLRLSEVRVANVRWAEEPMARFDELAVTLNVGALLQRELELERIGVIRPQIRLLRREDGTTNVSDLFDQEPTEEQASPLWPEAFAIEQGRLLYRDAARDVDLDIAFETLGESVDELSLDVHGEGHAQDASVQLQGRMHLELEERRGRVEAFEGRIGESRLEGRLALDLGRDAPRLAAELDGDALDLDRWGLFETSEKEVASPQDGTPQETWDRRAAQVLEGMEAFEADLDLSLGRLHYAGQSLHDLSVSVTLEEGRLSIARLQALQQLDEETPRSLNVQGWLEVEEQRLVADLQAQLDRIDLTAALAPLGLGRLGTLNGNLNTRVTGGGLLFEDTALDYRNPHWGLTLSFSADTRTENVEGRRIHLIGDGRYEQEPFTFDLLIGPLLDLTHADTPYPISGDLTSGETRLWIDGSVVQPFALEALEGNFRLEGPSPAELTELTGIALPELPPYRVNGYLRYQDDLLTINELDGGFGDSDVAGDVRLRFGARPKLWATLVSQQLEADDLLPLFGMSPKTGPSETESAEQRQWEAEERRTGKLFPDRAWNLEALRNTDIVLDYEASDVQAEHVPFEDLELALELEQGVMTVDPLLVGLGGGRVRASWVMEARQAALEGDLQLALDQINLRALLDEAGLPDVARDTLGVFGGRGEFRYHGRSMHEVMAGLDGELELAMSRGWLDIIAAELLPLNVANALVAALTGEEQVQLECTYVRFVADDGLADLANFFMATEIAHFEGAGAINLATERMDMAFQGHNVDPTLFTGNSPVELKGTLRDPEVNVITEELMARGALSLLGALVAPPLAVLPWVDPGGGEQVGMGCERALSAFEE</sequence>
<evidence type="ECO:0000313" key="3">
    <source>
        <dbReference type="Proteomes" id="UP000769617"/>
    </source>
</evidence>
<dbReference type="Pfam" id="PF05359">
    <property type="entry name" value="DUF748"/>
    <property type="match status" value="1"/>
</dbReference>
<accession>A0ABS6ZL85</accession>
<reference evidence="2 3" key="1">
    <citation type="submission" date="2021-07" db="EMBL/GenBank/DDBJ databases">
        <authorList>
            <person name="So Y."/>
        </authorList>
    </citation>
    <scope>NUCLEOTIDE SEQUENCE [LARGE SCALE GENOMIC DNA]</scope>
    <source>
        <strain evidence="2 3">Y3S6</strain>
    </source>
</reference>
<dbReference type="RefSeq" id="WP_219791028.1">
    <property type="nucleotide sequence ID" value="NZ_JAHYCA010000002.1"/>
</dbReference>
<dbReference type="PANTHER" id="PTHR30441">
    <property type="entry name" value="DUF748 DOMAIN-CONTAINING PROTEIN"/>
    <property type="match status" value="1"/>
</dbReference>
<evidence type="ECO:0000313" key="2">
    <source>
        <dbReference type="EMBL" id="MBW6390660.1"/>
    </source>
</evidence>
<dbReference type="InterPro" id="IPR052894">
    <property type="entry name" value="AsmA-related"/>
</dbReference>